<evidence type="ECO:0000313" key="1">
    <source>
        <dbReference type="EMBL" id="JAP11876.1"/>
    </source>
</evidence>
<protein>
    <submittedName>
        <fullName evidence="1">Putative ovule protein</fullName>
    </submittedName>
</protein>
<dbReference type="EMBL" id="GEDG01030529">
    <property type="protein sequence ID" value="JAP11876.1"/>
    <property type="molecule type" value="Transcribed_RNA"/>
</dbReference>
<name>A0A0V0GUM9_SOLCH</name>
<sequence>MGEGSKKQIPQQSPKFKATTRRLQGWLERNCQSATMKRDSGYVQSYMSNICFLSIFLIEGMMKTKPSPATGKYQRYMVSMMESE</sequence>
<accession>A0A0V0GUM9</accession>
<proteinExistence type="predicted"/>
<reference evidence="1" key="1">
    <citation type="submission" date="2015-12" db="EMBL/GenBank/DDBJ databases">
        <title>Gene expression during late stages of embryo sac development: a critical building block for successful pollen-pistil interactions.</title>
        <authorList>
            <person name="Liu Y."/>
            <person name="Joly V."/>
            <person name="Sabar M."/>
            <person name="Matton D.P."/>
        </authorList>
    </citation>
    <scope>NUCLEOTIDE SEQUENCE</scope>
</reference>
<dbReference type="AlphaFoldDB" id="A0A0V0GUM9"/>
<organism evidence="1">
    <name type="scientific">Solanum chacoense</name>
    <name type="common">Chaco potato</name>
    <dbReference type="NCBI Taxonomy" id="4108"/>
    <lineage>
        <taxon>Eukaryota</taxon>
        <taxon>Viridiplantae</taxon>
        <taxon>Streptophyta</taxon>
        <taxon>Embryophyta</taxon>
        <taxon>Tracheophyta</taxon>
        <taxon>Spermatophyta</taxon>
        <taxon>Magnoliopsida</taxon>
        <taxon>eudicotyledons</taxon>
        <taxon>Gunneridae</taxon>
        <taxon>Pentapetalae</taxon>
        <taxon>asterids</taxon>
        <taxon>lamiids</taxon>
        <taxon>Solanales</taxon>
        <taxon>Solanaceae</taxon>
        <taxon>Solanoideae</taxon>
        <taxon>Solaneae</taxon>
        <taxon>Solanum</taxon>
    </lineage>
</organism>